<dbReference type="Gene3D" id="2.40.50.100">
    <property type="match status" value="1"/>
</dbReference>
<dbReference type="InterPro" id="IPR005481">
    <property type="entry name" value="BC-like_N"/>
</dbReference>
<organism evidence="23 24">
    <name type="scientific">Patella caerulea</name>
    <name type="common">Rayed Mediterranean limpet</name>
    <dbReference type="NCBI Taxonomy" id="87958"/>
    <lineage>
        <taxon>Eukaryota</taxon>
        <taxon>Metazoa</taxon>
        <taxon>Spiralia</taxon>
        <taxon>Lophotrochozoa</taxon>
        <taxon>Mollusca</taxon>
        <taxon>Gastropoda</taxon>
        <taxon>Patellogastropoda</taxon>
        <taxon>Patelloidea</taxon>
        <taxon>Patellidae</taxon>
        <taxon>Patella</taxon>
    </lineage>
</organism>
<comment type="subcellular location">
    <subcellularLocation>
        <location evidence="2">Mitochondrion matrix</location>
    </subcellularLocation>
</comment>
<accession>A0AAN8JXW8</accession>
<dbReference type="InterPro" id="IPR005482">
    <property type="entry name" value="Biotin_COase_C"/>
</dbReference>
<evidence type="ECO:0000256" key="5">
    <source>
        <dbReference type="ARBA" id="ARBA00018058"/>
    </source>
</evidence>
<dbReference type="PROSITE" id="PS50968">
    <property type="entry name" value="BIOTINYL_LIPOYL"/>
    <property type="match status" value="1"/>
</dbReference>
<keyword evidence="9 19" id="KW-0067">ATP-binding</keyword>
<dbReference type="GO" id="GO:0004658">
    <property type="term" value="F:propionyl-CoA carboxylase activity"/>
    <property type="evidence" value="ECO:0007669"/>
    <property type="project" value="UniProtKB-EC"/>
</dbReference>
<gene>
    <name evidence="23" type="ORF">SNE40_004318</name>
</gene>
<keyword evidence="24" id="KW-1185">Reference proteome</keyword>
<dbReference type="SUPFAM" id="SSF52440">
    <property type="entry name" value="PreATP-grasp domain"/>
    <property type="match status" value="1"/>
</dbReference>
<dbReference type="InterPro" id="IPR011761">
    <property type="entry name" value="ATP-grasp"/>
</dbReference>
<keyword evidence="11" id="KW-0809">Transit peptide</keyword>
<dbReference type="InterPro" id="IPR000089">
    <property type="entry name" value="Biotin_lipoyl"/>
</dbReference>
<dbReference type="FunFam" id="3.30.1490.20:FF:000018">
    <property type="entry name" value="Biotin carboxylase"/>
    <property type="match status" value="1"/>
</dbReference>
<evidence type="ECO:0000256" key="3">
    <source>
        <dbReference type="ARBA" id="ARBA00005060"/>
    </source>
</evidence>
<keyword evidence="13" id="KW-0443">Lipid metabolism</keyword>
<dbReference type="SUPFAM" id="SSF56059">
    <property type="entry name" value="Glutathione synthetase ATP-binding domain-like"/>
    <property type="match status" value="1"/>
</dbReference>
<dbReference type="InterPro" id="IPR011764">
    <property type="entry name" value="Biotin_carboxylation_dom"/>
</dbReference>
<dbReference type="GO" id="GO:0005524">
    <property type="term" value="F:ATP binding"/>
    <property type="evidence" value="ECO:0007669"/>
    <property type="project" value="UniProtKB-UniRule"/>
</dbReference>
<evidence type="ECO:0000256" key="11">
    <source>
        <dbReference type="ARBA" id="ARBA00022946"/>
    </source>
</evidence>
<dbReference type="EC" id="6.4.1.3" evidence="4"/>
<dbReference type="FunFam" id="3.40.50.20:FF:000010">
    <property type="entry name" value="Propionyl-CoA carboxylase subunit alpha"/>
    <property type="match status" value="1"/>
</dbReference>
<proteinExistence type="predicted"/>
<evidence type="ECO:0000256" key="15">
    <source>
        <dbReference type="ARBA" id="ARBA00023267"/>
    </source>
</evidence>
<dbReference type="InterPro" id="IPR016185">
    <property type="entry name" value="PreATP-grasp_dom_sf"/>
</dbReference>
<evidence type="ECO:0000256" key="18">
    <source>
        <dbReference type="ARBA" id="ARBA00049495"/>
    </source>
</evidence>
<dbReference type="PANTHER" id="PTHR18866">
    <property type="entry name" value="CARBOXYLASE:PYRUVATE/ACETYL-COA/PROPIONYL-COA CARBOXYLASE"/>
    <property type="match status" value="1"/>
</dbReference>
<keyword evidence="12" id="KW-0442">Lipid degradation</keyword>
<dbReference type="NCBIfam" id="NF006367">
    <property type="entry name" value="PRK08591.1"/>
    <property type="match status" value="1"/>
</dbReference>
<evidence type="ECO:0000313" key="23">
    <source>
        <dbReference type="EMBL" id="KAK6188054.1"/>
    </source>
</evidence>
<evidence type="ECO:0000256" key="10">
    <source>
        <dbReference type="ARBA" id="ARBA00022842"/>
    </source>
</evidence>
<dbReference type="PROSITE" id="PS00867">
    <property type="entry name" value="CPSASE_2"/>
    <property type="match status" value="1"/>
</dbReference>
<sequence>MAANFALCSPVRSYKLSRGFGGRLLSIQTLWTRSLYTTGSLTSKDLYWNDRYNENEKQFDKILIANRGEIACRVMKTCQRLGIKTVAVHSDVDSLSVHTRMADERICIGPAPTSQSYLQMEKILDAVKLTGAQAVHPGYGFLSENTKFAAELANIGVQFIGPNSKSIFDMGDKIESKRIATKAGVNMIPGHDGVIEDADHCVQLANEIGYPVMIKASAGGGGKGMRIAWNDEEARQAFRLSSQEAKSSFGDDRMLIEKFIDNPRHIEIQVLCDQHGNALWLNERECSIQRRNQKVIEEAPSTFVDPAMRKAMGDQAVQMAKAVGYDSAGTVEFLVNSKKEFFFLEMNTRLQVEHPISECITGIDIVHQMIRSAKGHKLLHKQEDIPVDGWAFECRVYAEDPYKSFGMPSIGRLSRYQEPLHIPNVRCDSGIQEGSEISIYYDPMICKLVTYGTNRTEALDTMKKALDSYVIRGVTHNIPLLRDIITEQKFVAGDITTKYLQQVYPDGFQGKKLSDQETTELVALSSALYISDEIRSRQFTNGSKLQASTVTESKWDLSVNLVNEIYKTTVEKITNGFQVHVGNSTVNIDGQMMFHSPLIETTVDGKPSQFQISKRARGGHYKLRFLGTVFPITVLNNFASEMMKLMPKKKEIDISTVVLAPMPGMLKSVSVEAGQKVGEGQEVCVLEAMKMQNSLTAAKSGVIKKVNYKTGETVSENDIIIELE</sequence>
<protein>
    <recommendedName>
        <fullName evidence="5">Propionyl-CoA carboxylase alpha chain, mitochondrial</fullName>
        <ecNumber evidence="4">6.4.1.3</ecNumber>
    </recommendedName>
    <alternativeName>
        <fullName evidence="16">Propanoyl-CoA:carbon dioxide ligase subunit alpha</fullName>
    </alternativeName>
</protein>
<dbReference type="SMART" id="SM00878">
    <property type="entry name" value="Biotin_carb_C"/>
    <property type="match status" value="1"/>
</dbReference>
<dbReference type="InterPro" id="IPR011054">
    <property type="entry name" value="Rudment_hybrid_motif"/>
</dbReference>
<dbReference type="PROSITE" id="PS00188">
    <property type="entry name" value="BIOTIN"/>
    <property type="match status" value="1"/>
</dbReference>
<dbReference type="InterPro" id="IPR001882">
    <property type="entry name" value="Biotin_BS"/>
</dbReference>
<dbReference type="Proteomes" id="UP001347796">
    <property type="component" value="Unassembled WGS sequence"/>
</dbReference>
<dbReference type="Pfam" id="PF00364">
    <property type="entry name" value="Biotin_lipoyl"/>
    <property type="match status" value="1"/>
</dbReference>
<dbReference type="GO" id="GO:0005759">
    <property type="term" value="C:mitochondrial matrix"/>
    <property type="evidence" value="ECO:0007669"/>
    <property type="project" value="UniProtKB-SubCell"/>
</dbReference>
<comment type="catalytic activity">
    <reaction evidence="17">
        <text>butanoyl-CoA + hydrogencarbonate + ATP = (2S)-ethylmalonyl-CoA + ADP + phosphate + H(+)</text>
        <dbReference type="Rhea" id="RHEA:59520"/>
        <dbReference type="ChEBI" id="CHEBI:15378"/>
        <dbReference type="ChEBI" id="CHEBI:17544"/>
        <dbReference type="ChEBI" id="CHEBI:30616"/>
        <dbReference type="ChEBI" id="CHEBI:43474"/>
        <dbReference type="ChEBI" id="CHEBI:57371"/>
        <dbReference type="ChEBI" id="CHEBI:60909"/>
        <dbReference type="ChEBI" id="CHEBI:456216"/>
    </reaction>
    <physiologicalReaction direction="left-to-right" evidence="17">
        <dbReference type="Rhea" id="RHEA:59521"/>
    </physiologicalReaction>
</comment>
<dbReference type="Gene3D" id="3.30.1490.20">
    <property type="entry name" value="ATP-grasp fold, A domain"/>
    <property type="match status" value="1"/>
</dbReference>
<keyword evidence="10" id="KW-0460">Magnesium</keyword>
<dbReference type="FunFam" id="2.40.50.100:FF:000003">
    <property type="entry name" value="Acetyl-CoA carboxylase biotin carboxyl carrier protein"/>
    <property type="match status" value="1"/>
</dbReference>
<keyword evidence="14" id="KW-0464">Manganese</keyword>
<evidence type="ECO:0000313" key="24">
    <source>
        <dbReference type="Proteomes" id="UP001347796"/>
    </source>
</evidence>
<keyword evidence="8 19" id="KW-0547">Nucleotide-binding</keyword>
<evidence type="ECO:0000256" key="1">
    <source>
        <dbReference type="ARBA" id="ARBA00001953"/>
    </source>
</evidence>
<comment type="pathway">
    <text evidence="3">Metabolic intermediate metabolism; propanoyl-CoA degradation; succinyl-CoA from propanoyl-CoA: step 1/3.</text>
</comment>
<dbReference type="Pfam" id="PF00289">
    <property type="entry name" value="Biotin_carb_N"/>
    <property type="match status" value="1"/>
</dbReference>
<dbReference type="CDD" id="cd06850">
    <property type="entry name" value="biotinyl_domain"/>
    <property type="match status" value="1"/>
</dbReference>
<keyword evidence="7" id="KW-0479">Metal-binding</keyword>
<reference evidence="23 24" key="1">
    <citation type="submission" date="2024-01" db="EMBL/GenBank/DDBJ databases">
        <title>The genome of the rayed Mediterranean limpet Patella caerulea (Linnaeus, 1758).</title>
        <authorList>
            <person name="Anh-Thu Weber A."/>
            <person name="Halstead-Nussloch G."/>
        </authorList>
    </citation>
    <scope>NUCLEOTIDE SEQUENCE [LARGE SCALE GENOMIC DNA]</scope>
    <source>
        <strain evidence="23">AATW-2023a</strain>
        <tissue evidence="23">Whole specimen</tissue>
    </source>
</reference>
<feature type="domain" description="Lipoyl-binding" evidence="20">
    <location>
        <begin position="649"/>
        <end position="724"/>
    </location>
</feature>
<evidence type="ECO:0000259" key="21">
    <source>
        <dbReference type="PROSITE" id="PS50975"/>
    </source>
</evidence>
<dbReference type="Gene3D" id="3.30.470.20">
    <property type="entry name" value="ATP-grasp fold, B domain"/>
    <property type="match status" value="1"/>
</dbReference>
<dbReference type="PROSITE" id="PS00866">
    <property type="entry name" value="CPSASE_1"/>
    <property type="match status" value="1"/>
</dbReference>
<dbReference type="InterPro" id="IPR041265">
    <property type="entry name" value="PCC_BT"/>
</dbReference>
<evidence type="ECO:0000256" key="8">
    <source>
        <dbReference type="ARBA" id="ARBA00022741"/>
    </source>
</evidence>
<dbReference type="InterPro" id="IPR011053">
    <property type="entry name" value="Single_hybrid_motif"/>
</dbReference>
<feature type="domain" description="ATP-grasp" evidence="21">
    <location>
        <begin position="177"/>
        <end position="374"/>
    </location>
</feature>
<dbReference type="Gene3D" id="3.40.50.20">
    <property type="match status" value="1"/>
</dbReference>
<dbReference type="Pfam" id="PF02786">
    <property type="entry name" value="CPSase_L_D2"/>
    <property type="match status" value="1"/>
</dbReference>
<keyword evidence="6" id="KW-0436">Ligase</keyword>
<dbReference type="Pfam" id="PF18140">
    <property type="entry name" value="PCC_BT"/>
    <property type="match status" value="1"/>
</dbReference>
<evidence type="ECO:0000259" key="22">
    <source>
        <dbReference type="PROSITE" id="PS50979"/>
    </source>
</evidence>
<comment type="caution">
    <text evidence="23">The sequence shown here is derived from an EMBL/GenBank/DDBJ whole genome shotgun (WGS) entry which is preliminary data.</text>
</comment>
<evidence type="ECO:0000256" key="17">
    <source>
        <dbReference type="ARBA" id="ARBA00048208"/>
    </source>
</evidence>
<keyword evidence="15" id="KW-0092">Biotin</keyword>
<dbReference type="PANTHER" id="PTHR18866:SF33">
    <property type="entry name" value="METHYLCROTONOYL-COA CARBOXYLASE SUBUNIT ALPHA, MITOCHONDRIAL-RELATED"/>
    <property type="match status" value="1"/>
</dbReference>
<dbReference type="InterPro" id="IPR050856">
    <property type="entry name" value="Biotin_carboxylase_complex"/>
</dbReference>
<evidence type="ECO:0000259" key="20">
    <source>
        <dbReference type="PROSITE" id="PS50968"/>
    </source>
</evidence>
<dbReference type="AlphaFoldDB" id="A0AAN8JXW8"/>
<dbReference type="SUPFAM" id="SSF51246">
    <property type="entry name" value="Rudiment single hybrid motif"/>
    <property type="match status" value="1"/>
</dbReference>
<feature type="domain" description="Biotin carboxylation" evidence="22">
    <location>
        <begin position="58"/>
        <end position="505"/>
    </location>
</feature>
<dbReference type="Pfam" id="PF02785">
    <property type="entry name" value="Biotin_carb_C"/>
    <property type="match status" value="1"/>
</dbReference>
<dbReference type="FunFam" id="3.30.470.20:FF:000028">
    <property type="entry name" value="Methylcrotonoyl-CoA carboxylase subunit alpha, mitochondrial"/>
    <property type="match status" value="1"/>
</dbReference>
<dbReference type="SUPFAM" id="SSF51230">
    <property type="entry name" value="Single hybrid motif"/>
    <property type="match status" value="1"/>
</dbReference>
<dbReference type="InterPro" id="IPR013815">
    <property type="entry name" value="ATP_grasp_subdomain_1"/>
</dbReference>
<evidence type="ECO:0000256" key="13">
    <source>
        <dbReference type="ARBA" id="ARBA00023098"/>
    </source>
</evidence>
<dbReference type="GO" id="GO:0009374">
    <property type="term" value="F:biotin binding"/>
    <property type="evidence" value="ECO:0007669"/>
    <property type="project" value="UniProtKB-ARBA"/>
</dbReference>
<evidence type="ECO:0000256" key="12">
    <source>
        <dbReference type="ARBA" id="ARBA00022963"/>
    </source>
</evidence>
<evidence type="ECO:0000256" key="4">
    <source>
        <dbReference type="ARBA" id="ARBA00013050"/>
    </source>
</evidence>
<name>A0AAN8JXW8_PATCE</name>
<dbReference type="InterPro" id="IPR005479">
    <property type="entry name" value="CPAse_ATP-bd"/>
</dbReference>
<comment type="cofactor">
    <cofactor evidence="1">
        <name>biotin</name>
        <dbReference type="ChEBI" id="CHEBI:57586"/>
    </cofactor>
</comment>
<dbReference type="EMBL" id="JAZGQO010000003">
    <property type="protein sequence ID" value="KAK6188054.1"/>
    <property type="molecule type" value="Genomic_DNA"/>
</dbReference>
<dbReference type="PROSITE" id="PS50975">
    <property type="entry name" value="ATP_GRASP"/>
    <property type="match status" value="1"/>
</dbReference>
<evidence type="ECO:0000256" key="7">
    <source>
        <dbReference type="ARBA" id="ARBA00022723"/>
    </source>
</evidence>
<evidence type="ECO:0000256" key="16">
    <source>
        <dbReference type="ARBA" id="ARBA00031557"/>
    </source>
</evidence>
<dbReference type="Gene3D" id="3.30.700.30">
    <property type="match status" value="1"/>
</dbReference>
<dbReference type="PROSITE" id="PS50979">
    <property type="entry name" value="BC"/>
    <property type="match status" value="1"/>
</dbReference>
<comment type="catalytic activity">
    <reaction evidence="18">
        <text>propanoyl-CoA + hydrogencarbonate + ATP = (S)-methylmalonyl-CoA + ADP + phosphate + H(+)</text>
        <dbReference type="Rhea" id="RHEA:23720"/>
        <dbReference type="ChEBI" id="CHEBI:15378"/>
        <dbReference type="ChEBI" id="CHEBI:17544"/>
        <dbReference type="ChEBI" id="CHEBI:30616"/>
        <dbReference type="ChEBI" id="CHEBI:43474"/>
        <dbReference type="ChEBI" id="CHEBI:57327"/>
        <dbReference type="ChEBI" id="CHEBI:57392"/>
        <dbReference type="ChEBI" id="CHEBI:456216"/>
        <dbReference type="EC" id="6.4.1.3"/>
    </reaction>
    <physiologicalReaction direction="left-to-right" evidence="18">
        <dbReference type="Rhea" id="RHEA:23721"/>
    </physiologicalReaction>
</comment>
<evidence type="ECO:0000256" key="9">
    <source>
        <dbReference type="ARBA" id="ARBA00022840"/>
    </source>
</evidence>
<evidence type="ECO:0000256" key="2">
    <source>
        <dbReference type="ARBA" id="ARBA00004305"/>
    </source>
</evidence>
<dbReference type="GO" id="GO:0046872">
    <property type="term" value="F:metal ion binding"/>
    <property type="evidence" value="ECO:0007669"/>
    <property type="project" value="UniProtKB-KW"/>
</dbReference>
<evidence type="ECO:0000256" key="6">
    <source>
        <dbReference type="ARBA" id="ARBA00022598"/>
    </source>
</evidence>
<evidence type="ECO:0000256" key="19">
    <source>
        <dbReference type="PROSITE-ProRule" id="PRU00409"/>
    </source>
</evidence>
<dbReference type="GO" id="GO:0016042">
    <property type="term" value="P:lipid catabolic process"/>
    <property type="evidence" value="ECO:0007669"/>
    <property type="project" value="UniProtKB-KW"/>
</dbReference>
<evidence type="ECO:0000256" key="14">
    <source>
        <dbReference type="ARBA" id="ARBA00023211"/>
    </source>
</evidence>